<dbReference type="GeneID" id="99677386"/>
<keyword evidence="3 6" id="KW-0812">Transmembrane</keyword>
<keyword evidence="2" id="KW-1003">Cell membrane</keyword>
<dbReference type="GO" id="GO:0022857">
    <property type="term" value="F:transmembrane transporter activity"/>
    <property type="evidence" value="ECO:0007669"/>
    <property type="project" value="InterPro"/>
</dbReference>
<dbReference type="Proteomes" id="UP001223261">
    <property type="component" value="Chromosome"/>
</dbReference>
<dbReference type="InterPro" id="IPR002293">
    <property type="entry name" value="AA/rel_permease1"/>
</dbReference>
<dbReference type="RefSeq" id="WP_070044920.1">
    <property type="nucleotide sequence ID" value="NZ_CABIVY010000045.1"/>
</dbReference>
<evidence type="ECO:0000313" key="7">
    <source>
        <dbReference type="EMBL" id="WHI60797.1"/>
    </source>
</evidence>
<dbReference type="Pfam" id="PF13520">
    <property type="entry name" value="AA_permease_2"/>
    <property type="match status" value="1"/>
</dbReference>
<evidence type="ECO:0000313" key="8">
    <source>
        <dbReference type="Proteomes" id="UP001223261"/>
    </source>
</evidence>
<accession>A0AAX3W6L4</accession>
<evidence type="ECO:0000256" key="1">
    <source>
        <dbReference type="ARBA" id="ARBA00004651"/>
    </source>
</evidence>
<feature type="transmembrane region" description="Helical" evidence="6">
    <location>
        <begin position="221"/>
        <end position="247"/>
    </location>
</feature>
<evidence type="ECO:0000256" key="5">
    <source>
        <dbReference type="ARBA" id="ARBA00023136"/>
    </source>
</evidence>
<feature type="transmembrane region" description="Helical" evidence="6">
    <location>
        <begin position="382"/>
        <end position="403"/>
    </location>
</feature>
<evidence type="ECO:0000256" key="2">
    <source>
        <dbReference type="ARBA" id="ARBA00022475"/>
    </source>
</evidence>
<dbReference type="Gene3D" id="1.20.1740.10">
    <property type="entry name" value="Amino acid/polyamine transporter I"/>
    <property type="match status" value="1"/>
</dbReference>
<sequence>MSESTHLKKNLGLGDVMGIALGQVIGSGIMTMTGIGIQMSGSGVTLAYIISSLLGIIAMSPIAILGGTLPTTGGLYKYTSRLLSPKIGVFWLCMFTLMQITLAMYAISFAQYLQGVLPEAPITPIAFSLLTLLFIVNLVGVKTASIINKWMVIILILSLSCFVVFGLPKVDYTVFQPETMFPAGFTGFFTAIGLVGFATGGAQFVAELGGEMKNPRRDLPIVIIGSTVLIGFFYALIAAVAVGVLPIEQVAGQPLTAVANEVLPKPVFVIFIVGGAMFALATTLNATFTWVTKSLYVATQDGVLPKKLGAVNEKFGTPHWLLTIFYIIGAVPILTNVSLNVVAQLGTSLSLIVFMFPVVAAGRLPKLYPEAYANAPIKLPPALLKTLIGISVVLLLAETYLLITDLETHYIIGSIAYVILAALFAAFSDKITGFSIKNTNILEDDI</sequence>
<evidence type="ECO:0000256" key="3">
    <source>
        <dbReference type="ARBA" id="ARBA00022692"/>
    </source>
</evidence>
<evidence type="ECO:0000256" key="4">
    <source>
        <dbReference type="ARBA" id="ARBA00022989"/>
    </source>
</evidence>
<dbReference type="GO" id="GO:0005886">
    <property type="term" value="C:plasma membrane"/>
    <property type="evidence" value="ECO:0007669"/>
    <property type="project" value="UniProtKB-SubCell"/>
</dbReference>
<name>A0AAX3W6L4_MAMLE</name>
<feature type="transmembrane region" description="Helical" evidence="6">
    <location>
        <begin position="341"/>
        <end position="361"/>
    </location>
</feature>
<feature type="transmembrane region" description="Helical" evidence="6">
    <location>
        <begin position="12"/>
        <end position="39"/>
    </location>
</feature>
<feature type="transmembrane region" description="Helical" evidence="6">
    <location>
        <begin position="188"/>
        <end position="209"/>
    </location>
</feature>
<feature type="transmembrane region" description="Helical" evidence="6">
    <location>
        <begin position="150"/>
        <end position="168"/>
    </location>
</feature>
<reference evidence="7" key="1">
    <citation type="journal article" date="2023" name="Antibiotics">
        <title>Prevalence and Molecular Characterization of Methicillin-Resistant Staphylococci (MRS) and Mammaliicocci (MRM) in Dromedary Camels from Algeria: First Detection of SCCmec-mecC Hybrid in Methicillin-Resistant Mammaliicoccus lentus.</title>
        <authorList>
            <person name="Belhout C."/>
            <person name="Boyen F."/>
            <person name="Vereecke N."/>
            <person name="Theuns S."/>
            <person name="Taibi N."/>
            <person name="Stegger M."/>
            <person name="de la Fe-Rodriguez P.Y."/>
            <person name="Bouayad L."/>
            <person name="Elgroud R."/>
            <person name="Butaye P."/>
        </authorList>
    </citation>
    <scope>NUCLEOTIDE SEQUENCE</scope>
    <source>
        <strain evidence="7">7048</strain>
    </source>
</reference>
<evidence type="ECO:0000256" key="6">
    <source>
        <dbReference type="SAM" id="Phobius"/>
    </source>
</evidence>
<dbReference type="PIRSF" id="PIRSF006060">
    <property type="entry name" value="AA_transporter"/>
    <property type="match status" value="1"/>
</dbReference>
<feature type="transmembrane region" description="Helical" evidence="6">
    <location>
        <begin position="122"/>
        <end position="141"/>
    </location>
</feature>
<feature type="transmembrane region" description="Helical" evidence="6">
    <location>
        <begin position="89"/>
        <end position="110"/>
    </location>
</feature>
<dbReference type="EMBL" id="CP118848">
    <property type="protein sequence ID" value="WHI60797.1"/>
    <property type="molecule type" value="Genomic_DNA"/>
</dbReference>
<protein>
    <submittedName>
        <fullName evidence="7">APC family permease</fullName>
    </submittedName>
</protein>
<dbReference type="PANTHER" id="PTHR42770">
    <property type="entry name" value="AMINO ACID TRANSPORTER-RELATED"/>
    <property type="match status" value="1"/>
</dbReference>
<dbReference type="InterPro" id="IPR050367">
    <property type="entry name" value="APC_superfamily"/>
</dbReference>
<feature type="transmembrane region" description="Helical" evidence="6">
    <location>
        <begin position="267"/>
        <end position="291"/>
    </location>
</feature>
<feature type="transmembrane region" description="Helical" evidence="6">
    <location>
        <begin position="409"/>
        <end position="427"/>
    </location>
</feature>
<dbReference type="AlphaFoldDB" id="A0AAX3W6L4"/>
<comment type="subcellular location">
    <subcellularLocation>
        <location evidence="1">Cell membrane</location>
        <topology evidence="1">Multi-pass membrane protein</topology>
    </subcellularLocation>
</comment>
<organism evidence="7 8">
    <name type="scientific">Mammaliicoccus lentus</name>
    <name type="common">Staphylococcus lentus</name>
    <dbReference type="NCBI Taxonomy" id="42858"/>
    <lineage>
        <taxon>Bacteria</taxon>
        <taxon>Bacillati</taxon>
        <taxon>Bacillota</taxon>
        <taxon>Bacilli</taxon>
        <taxon>Bacillales</taxon>
        <taxon>Staphylococcaceae</taxon>
        <taxon>Mammaliicoccus</taxon>
    </lineage>
</organism>
<feature type="transmembrane region" description="Helical" evidence="6">
    <location>
        <begin position="45"/>
        <end position="69"/>
    </location>
</feature>
<feature type="transmembrane region" description="Helical" evidence="6">
    <location>
        <begin position="315"/>
        <end position="335"/>
    </location>
</feature>
<gene>
    <name evidence="7" type="ORF">PYH69_03970</name>
</gene>
<keyword evidence="4 6" id="KW-1133">Transmembrane helix</keyword>
<dbReference type="PANTHER" id="PTHR42770:SF7">
    <property type="entry name" value="MEMBRANE PROTEIN"/>
    <property type="match status" value="1"/>
</dbReference>
<proteinExistence type="predicted"/>
<keyword evidence="5 6" id="KW-0472">Membrane</keyword>